<feature type="compositionally biased region" description="Low complexity" evidence="1">
    <location>
        <begin position="400"/>
        <end position="409"/>
    </location>
</feature>
<feature type="region of interest" description="Disordered" evidence="1">
    <location>
        <begin position="375"/>
        <end position="409"/>
    </location>
</feature>
<feature type="compositionally biased region" description="Basic and acidic residues" evidence="1">
    <location>
        <begin position="3588"/>
        <end position="3599"/>
    </location>
</feature>
<comment type="caution">
    <text evidence="2">The sequence shown here is derived from an EMBL/GenBank/DDBJ whole genome shotgun (WGS) entry which is preliminary data.</text>
</comment>
<feature type="compositionally biased region" description="Low complexity" evidence="1">
    <location>
        <begin position="83"/>
        <end position="95"/>
    </location>
</feature>
<feature type="region of interest" description="Disordered" evidence="1">
    <location>
        <begin position="3559"/>
        <end position="3619"/>
    </location>
</feature>
<feature type="non-terminal residue" evidence="2">
    <location>
        <position position="1"/>
    </location>
</feature>
<feature type="compositionally biased region" description="Low complexity" evidence="1">
    <location>
        <begin position="3245"/>
        <end position="3272"/>
    </location>
</feature>
<dbReference type="EMBL" id="BMAR01000014">
    <property type="protein sequence ID" value="GFR46498.1"/>
    <property type="molecule type" value="Genomic_DNA"/>
</dbReference>
<evidence type="ECO:0000313" key="2">
    <source>
        <dbReference type="EMBL" id="GFR46498.1"/>
    </source>
</evidence>
<feature type="compositionally biased region" description="Polar residues" evidence="1">
    <location>
        <begin position="385"/>
        <end position="394"/>
    </location>
</feature>
<feature type="region of interest" description="Disordered" evidence="1">
    <location>
        <begin position="320"/>
        <end position="357"/>
    </location>
</feature>
<feature type="compositionally biased region" description="Low complexity" evidence="1">
    <location>
        <begin position="940"/>
        <end position="953"/>
    </location>
</feature>
<accession>A0AAD3DRF4</accession>
<organism evidence="2 3">
    <name type="scientific">Astrephomene gubernaculifera</name>
    <dbReference type="NCBI Taxonomy" id="47775"/>
    <lineage>
        <taxon>Eukaryota</taxon>
        <taxon>Viridiplantae</taxon>
        <taxon>Chlorophyta</taxon>
        <taxon>core chlorophytes</taxon>
        <taxon>Chlorophyceae</taxon>
        <taxon>CS clade</taxon>
        <taxon>Chlamydomonadales</taxon>
        <taxon>Astrephomenaceae</taxon>
        <taxon>Astrephomene</taxon>
    </lineage>
</organism>
<feature type="compositionally biased region" description="Low complexity" evidence="1">
    <location>
        <begin position="2508"/>
        <end position="2521"/>
    </location>
</feature>
<evidence type="ECO:0000313" key="3">
    <source>
        <dbReference type="Proteomes" id="UP001054857"/>
    </source>
</evidence>
<feature type="region of interest" description="Disordered" evidence="1">
    <location>
        <begin position="3683"/>
        <end position="3707"/>
    </location>
</feature>
<feature type="compositionally biased region" description="Low complexity" evidence="1">
    <location>
        <begin position="218"/>
        <end position="235"/>
    </location>
</feature>
<reference evidence="2 3" key="1">
    <citation type="journal article" date="2021" name="Sci. Rep.">
        <title>Genome sequencing of the multicellular alga Astrephomene provides insights into convergent evolution of germ-soma differentiation.</title>
        <authorList>
            <person name="Yamashita S."/>
            <person name="Yamamoto K."/>
            <person name="Matsuzaki R."/>
            <person name="Suzuki S."/>
            <person name="Yamaguchi H."/>
            <person name="Hirooka S."/>
            <person name="Minakuchi Y."/>
            <person name="Miyagishima S."/>
            <person name="Kawachi M."/>
            <person name="Toyoda A."/>
            <person name="Nozaki H."/>
        </authorList>
    </citation>
    <scope>NUCLEOTIDE SEQUENCE [LARGE SCALE GENOMIC DNA]</scope>
    <source>
        <strain evidence="2 3">NIES-4017</strain>
    </source>
</reference>
<feature type="region of interest" description="Disordered" evidence="1">
    <location>
        <begin position="2508"/>
        <end position="2529"/>
    </location>
</feature>
<feature type="region of interest" description="Disordered" evidence="1">
    <location>
        <begin position="3634"/>
        <end position="3659"/>
    </location>
</feature>
<feature type="region of interest" description="Disordered" evidence="1">
    <location>
        <begin position="753"/>
        <end position="777"/>
    </location>
</feature>
<feature type="compositionally biased region" description="Acidic residues" evidence="1">
    <location>
        <begin position="3805"/>
        <end position="3818"/>
    </location>
</feature>
<feature type="region of interest" description="Disordered" evidence="1">
    <location>
        <begin position="2361"/>
        <end position="2387"/>
    </location>
</feature>
<feature type="compositionally biased region" description="Acidic residues" evidence="1">
    <location>
        <begin position="3643"/>
        <end position="3654"/>
    </location>
</feature>
<feature type="compositionally biased region" description="Low complexity" evidence="1">
    <location>
        <begin position="2968"/>
        <end position="2984"/>
    </location>
</feature>
<feature type="region of interest" description="Disordered" evidence="1">
    <location>
        <begin position="3723"/>
        <end position="3818"/>
    </location>
</feature>
<feature type="region of interest" description="Disordered" evidence="1">
    <location>
        <begin position="2805"/>
        <end position="2882"/>
    </location>
</feature>
<feature type="region of interest" description="Disordered" evidence="1">
    <location>
        <begin position="3228"/>
        <end position="3324"/>
    </location>
</feature>
<feature type="compositionally biased region" description="Low complexity" evidence="1">
    <location>
        <begin position="3600"/>
        <end position="3615"/>
    </location>
</feature>
<feature type="region of interest" description="Disordered" evidence="1">
    <location>
        <begin position="209"/>
        <end position="298"/>
    </location>
</feature>
<feature type="compositionally biased region" description="Polar residues" evidence="1">
    <location>
        <begin position="2955"/>
        <end position="2966"/>
    </location>
</feature>
<feature type="compositionally biased region" description="Low complexity" evidence="1">
    <location>
        <begin position="266"/>
        <end position="291"/>
    </location>
</feature>
<keyword evidence="3" id="KW-1185">Reference proteome</keyword>
<sequence>MASGVCSGHGGPLKPMLHVEHRKEALVEAPLAECFPRSSVDFGWSVARGSAGGAAGAAVADAAEHATGMVWTVPGHGGGHGGSRSSSGGSSTCSSQDSFWSSGLLPRHPGMPAAEAELQGGAGRASARGSLLAGAAPPADVHGLRPAPLPVGGSLTAAAPFPVAHTNLYGGLEVAGAAPCIPSRAAERSATSPSSRALCSTCPGSLRHTPSDAGDGGHASSASAPSSPRRPGFAATAGNASALQGTPPRHVPHPALLPADGRGGMRASSAGEQQAARRASSSNAGASRSGRPPLPRQLSSTVIISRDAVLCGAAPLGLGGSGLAGRRSTASGLVSSPAGRGSLPMRPPQQRSHSSPALGSSLAVLDLLDLLPAGKPAAADDDEASTTGSTASGQHRTHDSPCSSSDGWSPSKVAATATLMAIPALVATACAATTRTTRSASVALQGAASLPLLTAGGVSIAGARSPSLGSGCGGGLLASRWSGGSCSIALSATAALLTLPFVAAAVLSCRKGSPSHEPLDPSRSSVVMPAATASAPRRRHGLAGTARRLQDAVFQMAAAAATMAMSTRDAAWCRLHPAAASARRKLWTEPHPNGSDVFCTAQQAVSSSASPFARSPQRALSNGLADVLPGTMTDAVPGVERLGSPSACSLIPPRSPVTVIDYQQLQQQTSGSCSAGLGLGPAFPPAGTEVPVLLPLATSVPLAPVHAEEPAEPAFGRPLAPHTAAGGGSPWEVAAAIAAAAAGHQHAYARNQDHVGGRQPASSAATAGASAGGSQDRGEGAACLVAASPRCRTPGRSGSSEGLADVARLLAPPCADMHLLGMRGPSDMVLPAGGNAGLASISYRSPTKAASRLVNQRGASAPVLGGVAGGSGGPAERAASAPVGPANQLSNAAADSPERSAASSMAEVRRMALETAPDVLHATVDSCDAAAPATGREADGLQGQQPQGSLPEGPAAPCGAWRGGDEGGDGVAGSDSTEPRASVGPAAGTAAAMSACGGTPAPAETGAVCSAPTSAAAYLELISTGAPLSATGDTAEAKTATEAAVVQDQEVGSSHPGADDVTMSATELGLSSEQPDVASGVVAEAVGAARHMLPALHAGDLAGASEAPAVAVTQTEAAAGAGSATAVAAPRVEDPLVIAGSNGDRSKNAGCSEPAASAVHQAAAMDVEDEESAAALAAAGNSGFQEATAPAVTAAAAKIPAAVAAAVGSAIHKNAEPAGDAEVVSAGDASSSCGTEYAAVEGTAADGAGRVASTLSPASSPVDLAMVVAQTAVKPPAEEAEAAAAVGLIAAPTEEAAAAAAAAACDVVGAAEPPGAMLDAEVAAAEPLGTHAVATATLSSARVAGEAVADASGSGESAGVAATAVVGVAAAVETHAAACRGPHLGAAKDTVVGGSTASASEVSIAIESLAAATAETAADDFIGGIAPLSVGPGAAEQSILAESAAVTAEGASVVDDQEVPTAPASGLQAVEEDVMAEWAPVLDELAEVGTVKPAAGVCEANGARGVTSVAACADDDDQLARTAPRACDAEAAAVLRASSCCVIPQPAIHVVEQDATAGPLPVSAGVADHAARDPSGGRVAEHVVLTPAVHAAERRPGEAVVVAEPVNVNAATAVAVVEVDGVVEAAAVESASEAAEEADAAHPGDAGAAEWVAPAVPRVAAAAAATTAVRAPCSSGGVEAEFVVAGPAGAAAAAEAAAEPGVAGAAEDATTAAPAFVAKEAVTAAAASFTRGEAPKPSADSEAAPGEAAAGGVEITGIMPAEAGAAMPVGAPSAAAAWEEPEGSDAAEQEVAAVPPAVCSSGVVEAMAAGPTVLDAVEADGVVSPPAMLSPLAENAAGKLAATCMGEVGTVGPIQPFQDAVKREAGLAVRAIERATAAEDPVDVDAVAVVAAPPADAVNVAGAHVESEVAEDAAGAGDVAIPAALQESEVDVVADGCGTHGADVAVVAESGEAEVPAAAAAGDMEGVVAWPACDTAVAGQRHAPDVAAALVADSTGNVVAADPVAEAPLPAAAAAASEPKFDAGAPAAPSTDSVHGEAGSIAVHMGEGDEAAALELACGAAATASDASELSTCAAYEAAAVVEAVVEAPRHTGITPEAAAADDRAGNMEGAVEAIAAELAAVPFAAAIAEPGVSAVEDTTRAGSIFSGTRDLAPGSALADVAEPEVVIPKLAAAGGEVQPESQEPSEDSDPQPAQEDAARNATVAAVEPLSPAALEACGPGAGVAVTAAAGVRASDAPGIAEGAAAVATCTSQADNGQGTSAGSASQGTREAAAAAAEPVTGAAEVAAAVAVPLACMGTENFAPVSAEVDASPAASPLAVAAGRAEASTAYSGSSPAAVAAAVGATEEEVLEAVRPALAGPTAAASPSEGEVAAQPSSTASSSTCAASSEPAADVPLCVPAADVVDEAVVEKDDAAMPAFEAAAVRAPDVQAAAGAIPAAVEEAAHAADARQAAAPASDLAGDMPTEPALDAVEDVEAVVVREPAEATRAANGAGATQLAVGVPEGTAPAPAAAVPDGGAATQQSPAPPPVANLVEGAVAASTPVAAEAVAAEPIAASASSAAEEAGVGLNAYLGAAVAAAAEEEVAALEGLAVDVSTGMNTSEGVSSACVEPPSAAAGGVSEEEEAHAALPALDAPVAAPSEEARMAQAAPRLDTLVATGEVEEVAGGAAAVVDVDAANARPAVCLGAAAAAEQATLPPTAISGASSQESTAAAAAAAAAAASGAAYAALQGGAAVASAVLAHVDDVRSKPAMDAKVFEAVACAAEHALSDLAAAVVEGDPGDVAQRMAAGDATGPVVELQAAASGTTGHASDAGHVPSASPAGEHVRLSYPMDAPETPPPYASPYGNPYGSPQSPSPQSRSRIPKPPHGLPDNPSTADTRRCSKLPQLATAFPRAASAALLCEGVLSHSPASGGAAGTSFTSLDGRTAVAASAERAALSETMRSGFACAGIRTTPSSPSLSQVRQAAIASSSSTGGAPPSRAFSQPAAMRRRHSVGPAAGAAAAPPGDVLLLAGGDAASRGNRARRNSACVSPHIQALARAFETRAATGGSSVPVSPRQLAAAAAAAADAQADAAAASRSAAAAAGGSARRVAAGSPLRFGSSPGVEVRVLEQSMLCSVGTVHDGVAVEAEVTPAGETDTDAAPASAAATPVASKPVAMLRAPSLEATEAADDSGEPSLSSPHLLPPLPPVADRCEAPAVTSPLPAATSGAGVPADATACSISAPASAVSGPATATTPSALDPAPTAACSSSSSSARPAAVAPPLLARRSSTTTSRFAPRPQQFTPEGGASEPLPQLRQAPVAAPPPHEKEEPEPHVELSAGSSPNLRAYAMYRPAAHYAPRSAAGSSMPGSAAAPKQPVIPPVERRHTVGGAAMVGSKNPGGLVARAAAALERHVSRLRERKAAAGTGIVTGTVAGDGADGWDEETAAVAAPRRSSSRSERLDALIKQHDASVQAAAAGASAASWSSLQRQSTPLPQLGRRSVGMVMDVRRADSSGGLLECTTGYEDVLQRSCAPHQLKYAAPALAEPANADPEATVPPDCNTWATMTRDVGAADSAAAPPVMPHAPNLQADDGGAAVSATPESSPREPTSHEHAAARTPAAARRGPAWREATPQRPARLHVAACEHAHMRTAAPSRDEQQEEQSEGDSEDFFCLPTDLLSPGQLVIPQAVLQLLTGTSRHEGPGQAGPVKRLDLDSVGEPGLGGRVAADQVAVAPDSVVASPVHHREGMGEEEEDGDVERSPANSPTSIKPLGRRTGDHSGAGEEVAGDAGRELVDGGGVAQEGERGGAIADGLHVHSGEGEGDGGSDFESWDE</sequence>
<feature type="region of interest" description="Disordered" evidence="1">
    <location>
        <begin position="72"/>
        <end position="122"/>
    </location>
</feature>
<evidence type="ECO:0000256" key="1">
    <source>
        <dbReference type="SAM" id="MobiDB-lite"/>
    </source>
</evidence>
<feature type="region of interest" description="Disordered" evidence="1">
    <location>
        <begin position="933"/>
        <end position="986"/>
    </location>
</feature>
<feature type="region of interest" description="Disordered" evidence="1">
    <location>
        <begin position="2955"/>
        <end position="3004"/>
    </location>
</feature>
<protein>
    <submittedName>
        <fullName evidence="2">Uncharacterized protein</fullName>
    </submittedName>
</protein>
<dbReference type="Proteomes" id="UP001054857">
    <property type="component" value="Unassembled WGS sequence"/>
</dbReference>
<name>A0AAD3DRF4_9CHLO</name>
<feature type="compositionally biased region" description="Low complexity" evidence="1">
    <location>
        <begin position="761"/>
        <end position="774"/>
    </location>
</feature>
<feature type="compositionally biased region" description="Low complexity" evidence="1">
    <location>
        <begin position="2845"/>
        <end position="2863"/>
    </location>
</feature>
<feature type="region of interest" description="Disordered" evidence="1">
    <location>
        <begin position="2175"/>
        <end position="2203"/>
    </location>
</feature>
<feature type="region of interest" description="Disordered" evidence="1">
    <location>
        <begin position="865"/>
        <end position="906"/>
    </location>
</feature>
<feature type="compositionally biased region" description="Basic and acidic residues" evidence="1">
    <location>
        <begin position="3309"/>
        <end position="3319"/>
    </location>
</feature>
<feature type="region of interest" description="Disordered" evidence="1">
    <location>
        <begin position="3168"/>
        <end position="3198"/>
    </location>
</feature>
<proteinExistence type="predicted"/>
<feature type="compositionally biased region" description="Low complexity" evidence="1">
    <location>
        <begin position="2373"/>
        <end position="2387"/>
    </location>
</feature>
<gene>
    <name evidence="2" type="ORF">Agub_g8076</name>
</gene>